<keyword evidence="6" id="KW-1185">Reference proteome</keyword>
<comment type="cofactor">
    <cofactor evidence="3">
        <name>Zn(2+)</name>
        <dbReference type="ChEBI" id="CHEBI:29105"/>
    </cofactor>
    <text evidence="3">Binds 1 zinc ion per subunit.</text>
</comment>
<feature type="active site" evidence="4">
    <location>
        <position position="189"/>
    </location>
</feature>
<dbReference type="InterPro" id="IPR051804">
    <property type="entry name" value="Carb_Metab_Reg_Kinase/Isom"/>
</dbReference>
<comment type="caution">
    <text evidence="5">The sequence shown here is derived from an EMBL/GenBank/DDBJ whole genome shotgun (WGS) entry which is preliminary data.</text>
</comment>
<proteinExistence type="predicted"/>
<dbReference type="InterPro" id="IPR011051">
    <property type="entry name" value="RmlC_Cupin_sf"/>
</dbReference>
<organism evidence="5 6">
    <name type="scientific">Acerihabitans arboris</name>
    <dbReference type="NCBI Taxonomy" id="2691583"/>
    <lineage>
        <taxon>Bacteria</taxon>
        <taxon>Pseudomonadati</taxon>
        <taxon>Pseudomonadota</taxon>
        <taxon>Gammaproteobacteria</taxon>
        <taxon>Enterobacterales</taxon>
        <taxon>Pectobacteriaceae</taxon>
        <taxon>Acerihabitans</taxon>
    </lineage>
</organism>
<dbReference type="GO" id="GO:0046872">
    <property type="term" value="F:metal ion binding"/>
    <property type="evidence" value="ECO:0007669"/>
    <property type="project" value="UniProtKB-KW"/>
</dbReference>
<keyword evidence="1 3" id="KW-0479">Metal-binding</keyword>
<evidence type="ECO:0000313" key="6">
    <source>
        <dbReference type="Proteomes" id="UP000461443"/>
    </source>
</evidence>
<evidence type="ECO:0000256" key="1">
    <source>
        <dbReference type="ARBA" id="ARBA00022723"/>
    </source>
</evidence>
<feature type="binding site" evidence="3">
    <location>
        <position position="169"/>
    </location>
    <ligand>
        <name>Zn(2+)</name>
        <dbReference type="ChEBI" id="CHEBI:29105"/>
    </ligand>
</feature>
<dbReference type="PIRSF" id="PIRSF036894">
    <property type="entry name" value="PMI_Firm_short"/>
    <property type="match status" value="1"/>
</dbReference>
<feature type="binding site" evidence="3">
    <location>
        <position position="95"/>
    </location>
    <ligand>
        <name>Zn(2+)</name>
        <dbReference type="ChEBI" id="CHEBI:29105"/>
    </ligand>
</feature>
<dbReference type="GO" id="GO:0005975">
    <property type="term" value="P:carbohydrate metabolic process"/>
    <property type="evidence" value="ECO:0007669"/>
    <property type="project" value="InterPro"/>
</dbReference>
<dbReference type="GO" id="GO:0004476">
    <property type="term" value="F:mannose-6-phosphate isomerase activity"/>
    <property type="evidence" value="ECO:0007669"/>
    <property type="project" value="InterPro"/>
</dbReference>
<dbReference type="Gene3D" id="2.60.120.10">
    <property type="entry name" value="Jelly Rolls"/>
    <property type="match status" value="2"/>
</dbReference>
<dbReference type="SUPFAM" id="SSF51182">
    <property type="entry name" value="RmlC-like cupins"/>
    <property type="match status" value="1"/>
</dbReference>
<name>A0A845SL23_9GAMM</name>
<dbReference type="AlphaFoldDB" id="A0A845SL23"/>
<dbReference type="PANTHER" id="PTHR42742">
    <property type="entry name" value="TRANSCRIPTIONAL REPRESSOR MPRA"/>
    <property type="match status" value="1"/>
</dbReference>
<evidence type="ECO:0000256" key="4">
    <source>
        <dbReference type="PIRSR" id="PIRSR036894-2"/>
    </source>
</evidence>
<dbReference type="EMBL" id="WUBS01000003">
    <property type="protein sequence ID" value="NDL62005.1"/>
    <property type="molecule type" value="Genomic_DNA"/>
</dbReference>
<dbReference type="InterPro" id="IPR014710">
    <property type="entry name" value="RmlC-like_jellyroll"/>
</dbReference>
<keyword evidence="5" id="KW-0413">Isomerase</keyword>
<evidence type="ECO:0000256" key="2">
    <source>
        <dbReference type="ARBA" id="ARBA00022833"/>
    </source>
</evidence>
<protein>
    <submittedName>
        <fullName evidence="5">Mannose-6-phosphate isomerase</fullName>
    </submittedName>
</protein>
<sequence>MEKQIFKIEPFFEPRIWGGERLKKRYGYTTDISPVGEVYNVVALPGQADCVVTSIDKTLSQLYVEKQEWFKCDTVRLPIRVNILDPLADLSVQLHPGDEYALKHDNSRGKPEAWVILNAPEDGRIAFGHYAKSREEFSILSEKKEFDKLVRYIPAKKDWYLDIPAGTLHAIGKDVLTYNISRNADLTYRLYDYNRIDPKTDHERQLHIDKVIDNVIVPDDAKDFIWFDSTHENGCEISRYWNEPGLYTLLRLKTITEGHYSQPRFAFITIVEGSGRINGISVKKGETILIPDNFGTLIFRGKIDCFIASYENE</sequence>
<keyword evidence="2 3" id="KW-0862">Zinc</keyword>
<dbReference type="InterPro" id="IPR014628">
    <property type="entry name" value="Man6P_isomerase_Firm_short"/>
</dbReference>
<gene>
    <name evidence="5" type="ORF">GRH90_04420</name>
</gene>
<dbReference type="Proteomes" id="UP000461443">
    <property type="component" value="Unassembled WGS sequence"/>
</dbReference>
<feature type="binding site" evidence="3">
    <location>
        <position position="112"/>
    </location>
    <ligand>
        <name>Zn(2+)</name>
        <dbReference type="ChEBI" id="CHEBI:29105"/>
    </ligand>
</feature>
<dbReference type="CDD" id="cd07010">
    <property type="entry name" value="cupin_PMI_type_I_N_bac"/>
    <property type="match status" value="1"/>
</dbReference>
<reference evidence="5 6" key="2">
    <citation type="submission" date="2020-02" db="EMBL/GenBank/DDBJ databases">
        <title>The new genus of Enterobacteriales.</title>
        <authorList>
            <person name="Kim I.S."/>
        </authorList>
    </citation>
    <scope>NUCLEOTIDE SEQUENCE [LARGE SCALE GENOMIC DNA]</scope>
    <source>
        <strain evidence="5 6">SAP-6</strain>
    </source>
</reference>
<dbReference type="PANTHER" id="PTHR42742:SF3">
    <property type="entry name" value="FRUCTOKINASE"/>
    <property type="match status" value="1"/>
</dbReference>
<reference evidence="5 6" key="1">
    <citation type="submission" date="2019-12" db="EMBL/GenBank/DDBJ databases">
        <authorList>
            <person name="Lee S.D."/>
        </authorList>
    </citation>
    <scope>NUCLEOTIDE SEQUENCE [LARGE SCALE GENOMIC DNA]</scope>
    <source>
        <strain evidence="5 6">SAP-6</strain>
    </source>
</reference>
<evidence type="ECO:0000313" key="5">
    <source>
        <dbReference type="EMBL" id="NDL62005.1"/>
    </source>
</evidence>
<evidence type="ECO:0000256" key="3">
    <source>
        <dbReference type="PIRSR" id="PIRSR036894-1"/>
    </source>
</evidence>
<dbReference type="RefSeq" id="WP_162364702.1">
    <property type="nucleotide sequence ID" value="NZ_WUBS01000003.1"/>
</dbReference>
<accession>A0A845SL23</accession>